<dbReference type="PANTHER" id="PTHR24293">
    <property type="entry name" value="CYTOCHROME P450 FAMILY 46 SUBFAMILY A"/>
    <property type="match status" value="1"/>
</dbReference>
<evidence type="ECO:0000313" key="6">
    <source>
        <dbReference type="Proteomes" id="UP000887568"/>
    </source>
</evidence>
<dbReference type="PRINTS" id="PR00385">
    <property type="entry name" value="P450"/>
</dbReference>
<evidence type="ECO:0000256" key="2">
    <source>
        <dbReference type="PIRSR" id="PIRSR602401-1"/>
    </source>
</evidence>
<sequence length="516" mass="57945">MAALPLLSAYGPYMLYVLGLTLCVILGSCVVLVLAWALHTYNVYQKYRHLPGPKVAHFFSGHAMAVRDALSPGKLIFGDLICQWRQEHGPVFVLFFFARSMIIVSSPDGVKELIVQAKHPKDSGTYTRIQRLLGERYMGTGLVSERDHSTWAIRRAIVDPAFHRKYLKQSMTQFNSSSDLMIQRLQSKADGATQVTLLDELNKVTLDVIAKVSFSCELDIMVDGLSPFTDAVRVTLDALGNLSRAPWFEYSPVKADRDKRKQIRDSCKLLRQFGEKCIRERLAAVQRGDEVPADSLTYIINATGQLTHDCYSVENMVDDFVTFFVAGQETTANLLTSCMLELFHNQPEVLYRLKNEVESVIGDKSDVAFEDLPKLEYMAAVLKESLRLFPPAGGTVRQTAEECYINGQRIPAGATTLVSIYVIGRMEEHYKDATVFDPDRFMQQDEHVLFTFLPFSLGPRMCIGKNFALIEAKVLLCKLLTNFDFSLVPDQSFDMATIGTLRPKDGCKVTLKPKST</sequence>
<dbReference type="PROSITE" id="PS00086">
    <property type="entry name" value="CYTOCHROME_P450"/>
    <property type="match status" value="1"/>
</dbReference>
<keyword evidence="2 3" id="KW-0479">Metal-binding</keyword>
<name>A0A913Z6S1_PATMI</name>
<evidence type="ECO:0000313" key="5">
    <source>
        <dbReference type="EnsemblMetazoa" id="XP_038047417.1"/>
    </source>
</evidence>
<dbReference type="GO" id="GO:0006707">
    <property type="term" value="P:cholesterol catabolic process"/>
    <property type="evidence" value="ECO:0007669"/>
    <property type="project" value="InterPro"/>
</dbReference>
<feature type="binding site" description="axial binding residue" evidence="2">
    <location>
        <position position="462"/>
    </location>
    <ligand>
        <name>heme</name>
        <dbReference type="ChEBI" id="CHEBI:30413"/>
    </ligand>
    <ligandPart>
        <name>Fe</name>
        <dbReference type="ChEBI" id="CHEBI:18248"/>
    </ligandPart>
</feature>
<dbReference type="OrthoDB" id="1470350at2759"/>
<keyword evidence="3" id="KW-0503">Monooxygenase</keyword>
<dbReference type="OMA" id="APIIYRD"/>
<comment type="similarity">
    <text evidence="1 3">Belongs to the cytochrome P450 family.</text>
</comment>
<dbReference type="AlphaFoldDB" id="A0A913Z6S1"/>
<dbReference type="InterPro" id="IPR039983">
    <property type="entry name" value="CYP46A1"/>
</dbReference>
<dbReference type="InterPro" id="IPR017972">
    <property type="entry name" value="Cyt_P450_CS"/>
</dbReference>
<evidence type="ECO:0000256" key="1">
    <source>
        <dbReference type="ARBA" id="ARBA00010617"/>
    </source>
</evidence>
<protein>
    <recommendedName>
        <fullName evidence="7">Cholesterol 24-hydroxylase-like</fullName>
    </recommendedName>
</protein>
<dbReference type="Proteomes" id="UP000887568">
    <property type="component" value="Unplaced"/>
</dbReference>
<dbReference type="GO" id="GO:0033781">
    <property type="term" value="F:cholesterol 24-hydroxylase activity"/>
    <property type="evidence" value="ECO:0007669"/>
    <property type="project" value="InterPro"/>
</dbReference>
<dbReference type="RefSeq" id="XP_038047417.1">
    <property type="nucleotide sequence ID" value="XM_038191489.1"/>
</dbReference>
<dbReference type="InterPro" id="IPR002401">
    <property type="entry name" value="Cyt_P450_E_grp-I"/>
</dbReference>
<dbReference type="GeneID" id="119721415"/>
<dbReference type="Pfam" id="PF00067">
    <property type="entry name" value="p450"/>
    <property type="match status" value="1"/>
</dbReference>
<organism evidence="5 6">
    <name type="scientific">Patiria miniata</name>
    <name type="common">Bat star</name>
    <name type="synonym">Asterina miniata</name>
    <dbReference type="NCBI Taxonomy" id="46514"/>
    <lineage>
        <taxon>Eukaryota</taxon>
        <taxon>Metazoa</taxon>
        <taxon>Echinodermata</taxon>
        <taxon>Eleutherozoa</taxon>
        <taxon>Asterozoa</taxon>
        <taxon>Asteroidea</taxon>
        <taxon>Valvatacea</taxon>
        <taxon>Valvatida</taxon>
        <taxon>Asterinidae</taxon>
        <taxon>Patiria</taxon>
    </lineage>
</organism>
<evidence type="ECO:0008006" key="7">
    <source>
        <dbReference type="Google" id="ProtNLM"/>
    </source>
</evidence>
<dbReference type="InterPro" id="IPR001128">
    <property type="entry name" value="Cyt_P450"/>
</dbReference>
<accession>A0A913Z6S1</accession>
<dbReference type="SUPFAM" id="SSF48264">
    <property type="entry name" value="Cytochrome P450"/>
    <property type="match status" value="1"/>
</dbReference>
<dbReference type="EnsemblMetazoa" id="XM_038191489.1">
    <property type="protein sequence ID" value="XP_038047417.1"/>
    <property type="gene ID" value="LOC119721415"/>
</dbReference>
<keyword evidence="2 3" id="KW-0349">Heme</keyword>
<dbReference type="PRINTS" id="PR00463">
    <property type="entry name" value="EP450I"/>
</dbReference>
<dbReference type="GO" id="GO:0005506">
    <property type="term" value="F:iron ion binding"/>
    <property type="evidence" value="ECO:0007669"/>
    <property type="project" value="InterPro"/>
</dbReference>
<feature type="transmembrane region" description="Helical" evidence="4">
    <location>
        <begin position="13"/>
        <end position="38"/>
    </location>
</feature>
<keyword evidence="2 3" id="KW-0408">Iron</keyword>
<keyword evidence="6" id="KW-1185">Reference proteome</keyword>
<keyword evidence="4" id="KW-1133">Transmembrane helix</keyword>
<dbReference type="GO" id="GO:0020037">
    <property type="term" value="F:heme binding"/>
    <property type="evidence" value="ECO:0007669"/>
    <property type="project" value="InterPro"/>
</dbReference>
<keyword evidence="4" id="KW-0812">Transmembrane</keyword>
<evidence type="ECO:0000256" key="3">
    <source>
        <dbReference type="RuleBase" id="RU000461"/>
    </source>
</evidence>
<evidence type="ECO:0000256" key="4">
    <source>
        <dbReference type="SAM" id="Phobius"/>
    </source>
</evidence>
<dbReference type="CDD" id="cd20613">
    <property type="entry name" value="CYP46A1-like"/>
    <property type="match status" value="1"/>
</dbReference>
<dbReference type="InterPro" id="IPR036396">
    <property type="entry name" value="Cyt_P450_sf"/>
</dbReference>
<keyword evidence="4" id="KW-0472">Membrane</keyword>
<dbReference type="Gene3D" id="1.10.630.10">
    <property type="entry name" value="Cytochrome P450"/>
    <property type="match status" value="1"/>
</dbReference>
<comment type="cofactor">
    <cofactor evidence="2">
        <name>heme</name>
        <dbReference type="ChEBI" id="CHEBI:30413"/>
    </cofactor>
</comment>
<keyword evidence="3" id="KW-0560">Oxidoreductase</keyword>
<reference evidence="5" key="1">
    <citation type="submission" date="2022-11" db="UniProtKB">
        <authorList>
            <consortium name="EnsemblMetazoa"/>
        </authorList>
    </citation>
    <scope>IDENTIFICATION</scope>
</reference>
<dbReference type="PANTHER" id="PTHR24293:SF0">
    <property type="entry name" value="CYP46A1 PROTEIN-RELATED"/>
    <property type="match status" value="1"/>
</dbReference>
<proteinExistence type="inferred from homology"/>